<organism evidence="5 6">
    <name type="scientific">Parazoarcus communis</name>
    <dbReference type="NCBI Taxonomy" id="41977"/>
    <lineage>
        <taxon>Bacteria</taxon>
        <taxon>Pseudomonadati</taxon>
        <taxon>Pseudomonadota</taxon>
        <taxon>Betaproteobacteria</taxon>
        <taxon>Rhodocyclales</taxon>
        <taxon>Zoogloeaceae</taxon>
        <taxon>Parazoarcus</taxon>
    </lineage>
</organism>
<dbReference type="Proteomes" id="UP000244930">
    <property type="component" value="Chromosome"/>
</dbReference>
<evidence type="ECO:0000313" key="5">
    <source>
        <dbReference type="EMBL" id="AWI75889.1"/>
    </source>
</evidence>
<feature type="domain" description="Phosphoribosyltransferase" evidence="3">
    <location>
        <begin position="162"/>
        <end position="247"/>
    </location>
</feature>
<accession>A0A2U8GQB0</accession>
<dbReference type="InterPro" id="IPR005946">
    <property type="entry name" value="Rib-P_diPkinase"/>
</dbReference>
<evidence type="ECO:0000313" key="6">
    <source>
        <dbReference type="Proteomes" id="UP000244930"/>
    </source>
</evidence>
<dbReference type="RefSeq" id="WP_108949592.1">
    <property type="nucleotide sequence ID" value="NZ_CP022187.1"/>
</dbReference>
<dbReference type="PANTHER" id="PTHR10210">
    <property type="entry name" value="RIBOSE-PHOSPHATE DIPHOSPHOKINASE FAMILY MEMBER"/>
    <property type="match status" value="1"/>
</dbReference>
<protein>
    <submittedName>
        <fullName evidence="5">Phosphoribosylpyrophosphate synthetase</fullName>
    </submittedName>
</protein>
<dbReference type="NCBIfam" id="NF005537">
    <property type="entry name" value="PRK07199.1"/>
    <property type="match status" value="1"/>
</dbReference>
<name>A0A2U8GQB0_9RHOO</name>
<dbReference type="NCBIfam" id="TIGR01251">
    <property type="entry name" value="ribP_PPkin"/>
    <property type="match status" value="1"/>
</dbReference>
<dbReference type="InterPro" id="IPR029099">
    <property type="entry name" value="Pribosyltran_N"/>
</dbReference>
<dbReference type="GO" id="GO:0006015">
    <property type="term" value="P:5-phosphoribose 1-diphosphate biosynthetic process"/>
    <property type="evidence" value="ECO:0007669"/>
    <property type="project" value="TreeGrafter"/>
</dbReference>
<dbReference type="InterPro" id="IPR000836">
    <property type="entry name" value="PRTase_dom"/>
</dbReference>
<dbReference type="Gene3D" id="3.40.50.2020">
    <property type="match status" value="2"/>
</dbReference>
<evidence type="ECO:0000256" key="2">
    <source>
        <dbReference type="RuleBase" id="RU004324"/>
    </source>
</evidence>
<keyword evidence="6" id="KW-1185">Reference proteome</keyword>
<comment type="similarity">
    <text evidence="2">Belongs to the ribose-phosphate pyrophosphokinase family.</text>
</comment>
<dbReference type="SUPFAM" id="SSF53271">
    <property type="entry name" value="PRTase-like"/>
    <property type="match status" value="2"/>
</dbReference>
<dbReference type="SMART" id="SM01400">
    <property type="entry name" value="Pribosyltran_N"/>
    <property type="match status" value="1"/>
</dbReference>
<keyword evidence="1 2" id="KW-0545">Nucleotide biosynthesis</keyword>
<dbReference type="AlphaFoldDB" id="A0A2U8GQB0"/>
<dbReference type="GO" id="GO:0002189">
    <property type="term" value="C:ribose phosphate diphosphokinase complex"/>
    <property type="evidence" value="ECO:0007669"/>
    <property type="project" value="TreeGrafter"/>
</dbReference>
<dbReference type="GO" id="GO:0006164">
    <property type="term" value="P:purine nucleotide biosynthetic process"/>
    <property type="evidence" value="ECO:0007669"/>
    <property type="project" value="TreeGrafter"/>
</dbReference>
<evidence type="ECO:0000256" key="1">
    <source>
        <dbReference type="ARBA" id="ARBA00022727"/>
    </source>
</evidence>
<dbReference type="EMBL" id="CP022187">
    <property type="protein sequence ID" value="AWI75889.1"/>
    <property type="molecule type" value="Genomic_DNA"/>
</dbReference>
<gene>
    <name evidence="5" type="ORF">CEW83_12225</name>
</gene>
<dbReference type="GO" id="GO:0004749">
    <property type="term" value="F:ribose phosphate diphosphokinase activity"/>
    <property type="evidence" value="ECO:0007669"/>
    <property type="project" value="TreeGrafter"/>
</dbReference>
<dbReference type="Pfam" id="PF13793">
    <property type="entry name" value="Pribosyltran_N"/>
    <property type="match status" value="1"/>
</dbReference>
<dbReference type="Pfam" id="PF00156">
    <property type="entry name" value="Pribosyltran"/>
    <property type="match status" value="1"/>
</dbReference>
<dbReference type="PANTHER" id="PTHR10210:SF41">
    <property type="entry name" value="RIBOSE-PHOSPHATE PYROPHOSPHOKINASE 1, CHLOROPLASTIC"/>
    <property type="match status" value="1"/>
</dbReference>
<dbReference type="CDD" id="cd06223">
    <property type="entry name" value="PRTases_typeI"/>
    <property type="match status" value="1"/>
</dbReference>
<reference evidence="5 6" key="1">
    <citation type="submission" date="2017-06" db="EMBL/GenBank/DDBJ databases">
        <title>Azoarcus.</title>
        <authorList>
            <person name="Woo J.-H."/>
            <person name="Kim H.-S."/>
        </authorList>
    </citation>
    <scope>NUCLEOTIDE SEQUENCE [LARGE SCALE GENOMIC DNA]</scope>
    <source>
        <strain evidence="5 6">TSPY31</strain>
    </source>
</reference>
<evidence type="ECO:0000259" key="4">
    <source>
        <dbReference type="Pfam" id="PF13793"/>
    </source>
</evidence>
<dbReference type="InterPro" id="IPR029057">
    <property type="entry name" value="PRTase-like"/>
</dbReference>
<proteinExistence type="inferred from homology"/>
<dbReference type="GO" id="GO:0005737">
    <property type="term" value="C:cytoplasm"/>
    <property type="evidence" value="ECO:0007669"/>
    <property type="project" value="TreeGrafter"/>
</dbReference>
<dbReference type="KEGG" id="acom:CEW83_12225"/>
<feature type="domain" description="Ribose-phosphate pyrophosphokinase N-terminal" evidence="4">
    <location>
        <begin position="6"/>
        <end position="114"/>
    </location>
</feature>
<sequence length="293" mass="30742">MIDLLLCFEDEAPLAARIAEAAGVPCERVVRHRFPDGELKLRLPSAVPARVAILRGLDHPNEKLVELLLCARTARTLGAGQLVLIAPYLGYMRQDIAFAPGEVVSQRVVGEFLASLFDAVLTVDPHLHRISRLSEAVPVAQALALSAAPLLAELIAARRPAALLLGPDAEAAQWVAAAAQAHAFDHGVCSKQRHGDREVHVTLPEMAFAGRQVVLIDDVASSGHTLAVAAKQLLAAGAASVDVAVTHALFADNALQTVQAAGVGAVWSTDCIAHPSNAVGVAPMLAQALRSLK</sequence>
<evidence type="ECO:0000259" key="3">
    <source>
        <dbReference type="Pfam" id="PF00156"/>
    </source>
</evidence>
<dbReference type="GO" id="GO:0000287">
    <property type="term" value="F:magnesium ion binding"/>
    <property type="evidence" value="ECO:0007669"/>
    <property type="project" value="InterPro"/>
</dbReference>